<dbReference type="Proteomes" id="UP000822688">
    <property type="component" value="Chromosome 12"/>
</dbReference>
<organism evidence="1 2">
    <name type="scientific">Ceratodon purpureus</name>
    <name type="common">Fire moss</name>
    <name type="synonym">Dicranum purpureum</name>
    <dbReference type="NCBI Taxonomy" id="3225"/>
    <lineage>
        <taxon>Eukaryota</taxon>
        <taxon>Viridiplantae</taxon>
        <taxon>Streptophyta</taxon>
        <taxon>Embryophyta</taxon>
        <taxon>Bryophyta</taxon>
        <taxon>Bryophytina</taxon>
        <taxon>Bryopsida</taxon>
        <taxon>Dicranidae</taxon>
        <taxon>Pseudoditrichales</taxon>
        <taxon>Ditrichaceae</taxon>
        <taxon>Ceratodon</taxon>
    </lineage>
</organism>
<reference evidence="1" key="1">
    <citation type="submission" date="2020-06" db="EMBL/GenBank/DDBJ databases">
        <title>WGS assembly of Ceratodon purpureus strain R40.</title>
        <authorList>
            <person name="Carey S.B."/>
            <person name="Jenkins J."/>
            <person name="Shu S."/>
            <person name="Lovell J.T."/>
            <person name="Sreedasyam A."/>
            <person name="Maumus F."/>
            <person name="Tiley G.P."/>
            <person name="Fernandez-Pozo N."/>
            <person name="Barry K."/>
            <person name="Chen C."/>
            <person name="Wang M."/>
            <person name="Lipzen A."/>
            <person name="Daum C."/>
            <person name="Saski C.A."/>
            <person name="Payton A.C."/>
            <person name="Mcbreen J.C."/>
            <person name="Conrad R.E."/>
            <person name="Kollar L.M."/>
            <person name="Olsson S."/>
            <person name="Huttunen S."/>
            <person name="Landis J.B."/>
            <person name="Wickett N.J."/>
            <person name="Johnson M.G."/>
            <person name="Rensing S.A."/>
            <person name="Grimwood J."/>
            <person name="Schmutz J."/>
            <person name="Mcdaniel S.F."/>
        </authorList>
    </citation>
    <scope>NUCLEOTIDE SEQUENCE</scope>
    <source>
        <strain evidence="1">R40</strain>
    </source>
</reference>
<protein>
    <submittedName>
        <fullName evidence="1">Uncharacterized protein</fullName>
    </submittedName>
</protein>
<proteinExistence type="predicted"/>
<sequence>MTENKKTRPIVDFHIHRDEGRKQKAEYEEERLQGDLYNLKHNYRCVCYAPRRPLYSSLWPLKGFREPLEINNDPPKHDHKLQVITGRFNYFELEWKTIDILQYDFEKRIWFEVSSMPENYVKGHFQLQSWDSMHAYNYQDKIWIRRTDGVSQGAVYDCEKGTWELDWRFPIFPEGTAWFHSIAPYNVILNETPWVKYLPRCITHGMDED</sequence>
<evidence type="ECO:0000313" key="1">
    <source>
        <dbReference type="EMBL" id="KAG0553485.1"/>
    </source>
</evidence>
<evidence type="ECO:0000313" key="2">
    <source>
        <dbReference type="Proteomes" id="UP000822688"/>
    </source>
</evidence>
<keyword evidence="2" id="KW-1185">Reference proteome</keyword>
<comment type="caution">
    <text evidence="1">The sequence shown here is derived from an EMBL/GenBank/DDBJ whole genome shotgun (WGS) entry which is preliminary data.</text>
</comment>
<dbReference type="AlphaFoldDB" id="A0A8T0G3J8"/>
<name>A0A8T0G3J8_CERPU</name>
<accession>A0A8T0G3J8</accession>
<dbReference type="EMBL" id="CM026433">
    <property type="protein sequence ID" value="KAG0553485.1"/>
    <property type="molecule type" value="Genomic_DNA"/>
</dbReference>
<gene>
    <name evidence="1" type="ORF">KC19_12G014800</name>
</gene>